<reference evidence="2 3" key="1">
    <citation type="submission" date="2018-06" db="EMBL/GenBank/DDBJ databases">
        <title>Genomic Encyclopedia of Archaeal and Bacterial Type Strains, Phase II (KMG-II): from individual species to whole genera.</title>
        <authorList>
            <person name="Goeker M."/>
        </authorList>
    </citation>
    <scope>NUCLEOTIDE SEQUENCE [LARGE SCALE GENOMIC DNA]</scope>
    <source>
        <strain evidence="2 3">DSM 21851</strain>
    </source>
</reference>
<dbReference type="AlphaFoldDB" id="A0A327WVQ7"/>
<evidence type="ECO:0000313" key="2">
    <source>
        <dbReference type="EMBL" id="RAJ95776.1"/>
    </source>
</evidence>
<sequence>MSVVLFFTRKAASNVPLTAMKTQNYENHVRYYPPHHFVFYPVVLLLFGISIYFTLNDKEHSELWLFFALLTIVITGLALMLRQHYALNNQNRIVRLEMRFRYYVLTHQRLELLENRLSFGQIAAFRFASDEELPGLVQRTLAENLSPDEIKKSITNWQPDHMRV</sequence>
<name>A0A327WVQ7_LARAB</name>
<feature type="transmembrane region" description="Helical" evidence="1">
    <location>
        <begin position="61"/>
        <end position="81"/>
    </location>
</feature>
<dbReference type="Pfam" id="PF20136">
    <property type="entry name" value="DUF6526"/>
    <property type="match status" value="1"/>
</dbReference>
<comment type="caution">
    <text evidence="2">The sequence shown here is derived from an EMBL/GenBank/DDBJ whole genome shotgun (WGS) entry which is preliminary data.</text>
</comment>
<dbReference type="Proteomes" id="UP000248790">
    <property type="component" value="Unassembled WGS sequence"/>
</dbReference>
<evidence type="ECO:0000313" key="3">
    <source>
        <dbReference type="Proteomes" id="UP000248790"/>
    </source>
</evidence>
<keyword evidence="1" id="KW-0812">Transmembrane</keyword>
<proteinExistence type="predicted"/>
<organism evidence="2 3">
    <name type="scientific">Larkinella arboricola</name>
    <dbReference type="NCBI Taxonomy" id="643671"/>
    <lineage>
        <taxon>Bacteria</taxon>
        <taxon>Pseudomonadati</taxon>
        <taxon>Bacteroidota</taxon>
        <taxon>Cytophagia</taxon>
        <taxon>Cytophagales</taxon>
        <taxon>Spirosomataceae</taxon>
        <taxon>Larkinella</taxon>
    </lineage>
</organism>
<feature type="transmembrane region" description="Helical" evidence="1">
    <location>
        <begin position="37"/>
        <end position="55"/>
    </location>
</feature>
<accession>A0A327WVQ7</accession>
<dbReference type="InterPro" id="IPR045385">
    <property type="entry name" value="DUF6526"/>
</dbReference>
<evidence type="ECO:0000256" key="1">
    <source>
        <dbReference type="SAM" id="Phobius"/>
    </source>
</evidence>
<keyword evidence="1" id="KW-0472">Membrane</keyword>
<dbReference type="EMBL" id="QLMC01000004">
    <property type="protein sequence ID" value="RAJ95776.1"/>
    <property type="molecule type" value="Genomic_DNA"/>
</dbReference>
<keyword evidence="1" id="KW-1133">Transmembrane helix</keyword>
<keyword evidence="3" id="KW-1185">Reference proteome</keyword>
<gene>
    <name evidence="2" type="ORF">LX87_03524</name>
</gene>
<protein>
    <submittedName>
        <fullName evidence="2">Uncharacterized protein</fullName>
    </submittedName>
</protein>